<feature type="region of interest" description="Disordered" evidence="1">
    <location>
        <begin position="34"/>
        <end position="60"/>
    </location>
</feature>
<gene>
    <name evidence="2" type="ORF">CIK84_11365</name>
</gene>
<evidence type="ECO:0000313" key="2">
    <source>
        <dbReference type="EMBL" id="PMQ19302.1"/>
    </source>
</evidence>
<dbReference type="RefSeq" id="WP_102598529.1">
    <property type="nucleotide sequence ID" value="NZ_PNQX01000002.1"/>
</dbReference>
<reference evidence="2 3" key="1">
    <citation type="journal article" date="2017" name="Elife">
        <title>Extensive horizontal gene transfer in cheese-associated bacteria.</title>
        <authorList>
            <person name="Bonham K.S."/>
            <person name="Wolfe B.E."/>
            <person name="Dutton R.J."/>
        </authorList>
    </citation>
    <scope>NUCLEOTIDE SEQUENCE [LARGE SCALE GENOMIC DNA]</scope>
    <source>
        <strain evidence="2 3">JB182</strain>
    </source>
</reference>
<organism evidence="2 3">
    <name type="scientific">Glutamicibacter arilaitensis</name>
    <dbReference type="NCBI Taxonomy" id="256701"/>
    <lineage>
        <taxon>Bacteria</taxon>
        <taxon>Bacillati</taxon>
        <taxon>Actinomycetota</taxon>
        <taxon>Actinomycetes</taxon>
        <taxon>Micrococcales</taxon>
        <taxon>Micrococcaceae</taxon>
        <taxon>Glutamicibacter</taxon>
    </lineage>
</organism>
<protein>
    <submittedName>
        <fullName evidence="2">Uncharacterized protein</fullName>
    </submittedName>
</protein>
<dbReference type="Proteomes" id="UP000235739">
    <property type="component" value="Unassembled WGS sequence"/>
</dbReference>
<evidence type="ECO:0000313" key="3">
    <source>
        <dbReference type="Proteomes" id="UP000235739"/>
    </source>
</evidence>
<accession>A0A2N7RZI8</accession>
<comment type="caution">
    <text evidence="2">The sequence shown here is derived from an EMBL/GenBank/DDBJ whole genome shotgun (WGS) entry which is preliminary data.</text>
</comment>
<proteinExistence type="predicted"/>
<name>A0A2N7RZI8_9MICC</name>
<dbReference type="EMBL" id="PNQX01000002">
    <property type="protein sequence ID" value="PMQ19302.1"/>
    <property type="molecule type" value="Genomic_DNA"/>
</dbReference>
<evidence type="ECO:0000256" key="1">
    <source>
        <dbReference type="SAM" id="MobiDB-lite"/>
    </source>
</evidence>
<sequence length="151" mass="17472">MTELDFSTPPRLNSFGETIRRIEAERLEEAKQAVADGWTETDHPAKCCPPKTSKPKPKGRPIEEVQRLLGQAERKAVHWQSVANTLQGELNQTDANRPKFDHGMMQVSLKTRRKGMGREIQLWKDADHAKQRADHYQRLVKKYQDQINKRS</sequence>
<dbReference type="AlphaFoldDB" id="A0A2N7RZI8"/>